<feature type="transmembrane region" description="Helical" evidence="7">
    <location>
        <begin position="193"/>
        <end position="215"/>
    </location>
</feature>
<feature type="transmembrane region" description="Helical" evidence="7">
    <location>
        <begin position="160"/>
        <end position="181"/>
    </location>
</feature>
<dbReference type="Proteomes" id="UP001595607">
    <property type="component" value="Unassembled WGS sequence"/>
</dbReference>
<feature type="transmembrane region" description="Helical" evidence="7">
    <location>
        <begin position="135"/>
        <end position="153"/>
    </location>
</feature>
<dbReference type="Pfam" id="PF02080">
    <property type="entry name" value="TrkA_C"/>
    <property type="match status" value="2"/>
</dbReference>
<feature type="domain" description="RCK C-terminal" evidence="8">
    <location>
        <begin position="227"/>
        <end position="311"/>
    </location>
</feature>
<feature type="domain" description="RCK C-terminal" evidence="8">
    <location>
        <begin position="320"/>
        <end position="404"/>
    </location>
</feature>
<gene>
    <name evidence="9" type="ORF">ACFONP_11635</name>
</gene>
<dbReference type="PANTHER" id="PTHR43652">
    <property type="entry name" value="BASIC AMINO ACID ANTIPORTER YFCC-RELATED"/>
    <property type="match status" value="1"/>
</dbReference>
<feature type="transmembrane region" description="Helical" evidence="7">
    <location>
        <begin position="110"/>
        <end position="129"/>
    </location>
</feature>
<keyword evidence="6 7" id="KW-0472">Membrane</keyword>
<evidence type="ECO:0000313" key="9">
    <source>
        <dbReference type="EMBL" id="MFC3303382.1"/>
    </source>
</evidence>
<dbReference type="EMBL" id="JBHRVA010000003">
    <property type="protein sequence ID" value="MFC3303382.1"/>
    <property type="molecule type" value="Genomic_DNA"/>
</dbReference>
<sequence>MTLDELIQQWPMWYVLVVIAGAVIAYALDRFSIEVVSGAVLVALIVPFALFPYSDPTTGEVLLDPAQLLMGFASPALFAILGLLIVGQGMYQSGALEYPTQVLVKAYEKLGKLAVVLIFAFITVVSAFLNNTPVVVMFVPIIAAIAAQGGIPSSKMMMPLSFLSILGGMCTTIGSSTNLLAVEAFELAGGPRLDFFALMPMGLVLVAVGAIYLAITSRFLLPDREGPNDLVEKDGRQFVAQIEIGRGNPLIGASPKAGRFEELPDITVRMIQRKDEVILPPFDDVKLRLGDKLIVAGTRAALTDLLRRRPQILDSFMSEVETAEGASGELTMVEAVVAPGSRIIGRSINQIRFRFQTNCVIVGLQRRSRMIRTDIASIRLEAGDVLLILGDRSDVRALRGDRDIIMLERSMQEIQDIAHARYAALIFLGVVGAASTGFLPISVAAILGAMLMVATGCLNVRQAARAVDRRVYLLVGVALALGFALDRTGGAAYLASFIVPLAENGGPITLMAVVFAITAIMTNLLSNNATAVLLTPIGVNAATAAGIDPTVMVLTIIYAANCSFATPVAYQTNLLVMGPGHYRFGDFIRVGVPLTILLWLTYIVVAPFYFRAVGLL</sequence>
<protein>
    <submittedName>
        <fullName evidence="9">SLC13 family permease</fullName>
    </submittedName>
</protein>
<dbReference type="PANTHER" id="PTHR43652:SF2">
    <property type="entry name" value="BASIC AMINO ACID ANTIPORTER YFCC-RELATED"/>
    <property type="match status" value="1"/>
</dbReference>
<dbReference type="SUPFAM" id="SSF116726">
    <property type="entry name" value="TrkA C-terminal domain-like"/>
    <property type="match status" value="2"/>
</dbReference>
<feature type="transmembrane region" description="Helical" evidence="7">
    <location>
        <begin position="505"/>
        <end position="525"/>
    </location>
</feature>
<evidence type="ECO:0000259" key="8">
    <source>
        <dbReference type="PROSITE" id="PS51202"/>
    </source>
</evidence>
<keyword evidence="4" id="KW-0677">Repeat</keyword>
<evidence type="ECO:0000256" key="3">
    <source>
        <dbReference type="ARBA" id="ARBA00022692"/>
    </source>
</evidence>
<dbReference type="InterPro" id="IPR036721">
    <property type="entry name" value="RCK_C_sf"/>
</dbReference>
<feature type="transmembrane region" description="Helical" evidence="7">
    <location>
        <begin position="472"/>
        <end position="499"/>
    </location>
</feature>
<name>A0ABV7MEN3_9PROT</name>
<feature type="transmembrane region" description="Helical" evidence="7">
    <location>
        <begin position="441"/>
        <end position="460"/>
    </location>
</feature>
<dbReference type="RefSeq" id="WP_189575895.1">
    <property type="nucleotide sequence ID" value="NZ_BMXU01000002.1"/>
</dbReference>
<dbReference type="Gene3D" id="3.30.70.1450">
    <property type="entry name" value="Regulator of K+ conductance, C-terminal domain"/>
    <property type="match status" value="2"/>
</dbReference>
<feature type="transmembrane region" description="Helical" evidence="7">
    <location>
        <begin position="35"/>
        <end position="54"/>
    </location>
</feature>
<evidence type="ECO:0000313" key="10">
    <source>
        <dbReference type="Proteomes" id="UP001595607"/>
    </source>
</evidence>
<accession>A0ABV7MEN3</accession>
<keyword evidence="3 7" id="KW-0812">Transmembrane</keyword>
<dbReference type="InterPro" id="IPR051679">
    <property type="entry name" value="DASS-Related_Transporters"/>
</dbReference>
<organism evidence="9 10">
    <name type="scientific">Parvularcula lutaonensis</name>
    <dbReference type="NCBI Taxonomy" id="491923"/>
    <lineage>
        <taxon>Bacteria</taxon>
        <taxon>Pseudomonadati</taxon>
        <taxon>Pseudomonadota</taxon>
        <taxon>Alphaproteobacteria</taxon>
        <taxon>Parvularculales</taxon>
        <taxon>Parvularculaceae</taxon>
        <taxon>Parvularcula</taxon>
    </lineage>
</organism>
<dbReference type="Pfam" id="PF03600">
    <property type="entry name" value="CitMHS"/>
    <property type="match status" value="1"/>
</dbReference>
<reference evidence="10" key="1">
    <citation type="journal article" date="2019" name="Int. J. Syst. Evol. Microbiol.">
        <title>The Global Catalogue of Microorganisms (GCM) 10K type strain sequencing project: providing services to taxonomists for standard genome sequencing and annotation.</title>
        <authorList>
            <consortium name="The Broad Institute Genomics Platform"/>
            <consortium name="The Broad Institute Genome Sequencing Center for Infectious Disease"/>
            <person name="Wu L."/>
            <person name="Ma J."/>
        </authorList>
    </citation>
    <scope>NUCLEOTIDE SEQUENCE [LARGE SCALE GENOMIC DNA]</scope>
    <source>
        <strain evidence="10">KCTC 22245</strain>
    </source>
</reference>
<keyword evidence="10" id="KW-1185">Reference proteome</keyword>
<dbReference type="PROSITE" id="PS51202">
    <property type="entry name" value="RCK_C"/>
    <property type="match status" value="2"/>
</dbReference>
<evidence type="ECO:0000256" key="6">
    <source>
        <dbReference type="ARBA" id="ARBA00023136"/>
    </source>
</evidence>
<evidence type="ECO:0000256" key="7">
    <source>
        <dbReference type="SAM" id="Phobius"/>
    </source>
</evidence>
<keyword evidence="2" id="KW-0813">Transport</keyword>
<proteinExistence type="predicted"/>
<feature type="transmembrane region" description="Helical" evidence="7">
    <location>
        <begin position="12"/>
        <end position="28"/>
    </location>
</feature>
<dbReference type="InterPro" id="IPR006037">
    <property type="entry name" value="RCK_C"/>
</dbReference>
<comment type="subcellular location">
    <subcellularLocation>
        <location evidence="1">Membrane</location>
        <topology evidence="1">Multi-pass membrane protein</topology>
    </subcellularLocation>
</comment>
<evidence type="ECO:0000256" key="4">
    <source>
        <dbReference type="ARBA" id="ARBA00022737"/>
    </source>
</evidence>
<dbReference type="InterPro" id="IPR004680">
    <property type="entry name" value="Cit_transptr-like_dom"/>
</dbReference>
<keyword evidence="5 7" id="KW-1133">Transmembrane helix</keyword>
<evidence type="ECO:0000256" key="1">
    <source>
        <dbReference type="ARBA" id="ARBA00004141"/>
    </source>
</evidence>
<evidence type="ECO:0000256" key="5">
    <source>
        <dbReference type="ARBA" id="ARBA00022989"/>
    </source>
</evidence>
<feature type="transmembrane region" description="Helical" evidence="7">
    <location>
        <begin position="66"/>
        <end position="89"/>
    </location>
</feature>
<feature type="transmembrane region" description="Helical" evidence="7">
    <location>
        <begin position="587"/>
        <end position="610"/>
    </location>
</feature>
<comment type="caution">
    <text evidence="9">The sequence shown here is derived from an EMBL/GenBank/DDBJ whole genome shotgun (WGS) entry which is preliminary data.</text>
</comment>
<evidence type="ECO:0000256" key="2">
    <source>
        <dbReference type="ARBA" id="ARBA00022448"/>
    </source>
</evidence>
<feature type="transmembrane region" description="Helical" evidence="7">
    <location>
        <begin position="418"/>
        <end position="435"/>
    </location>
</feature>